<dbReference type="Proteomes" id="UP000004662">
    <property type="component" value="Plasmid pFW10101"/>
</dbReference>
<dbReference type="InterPro" id="IPR036291">
    <property type="entry name" value="NAD(P)-bd_dom_sf"/>
</dbReference>
<reference evidence="2" key="1">
    <citation type="journal article" date="2015" name="Genome Announc.">
        <title>High-Quality Draft Genome Sequence of Desulfovibrio carbinoliphilus FW-101-2B, an Organic Acid-Oxidizing Sulfate-Reducing Bacterium Isolated from Uranium(VI)-Contaminated Groundwater.</title>
        <authorList>
            <person name="Ramsay B.D."/>
            <person name="Hwang C."/>
            <person name="Woo H.L."/>
            <person name="Carroll S.L."/>
            <person name="Lucas S."/>
            <person name="Han J."/>
            <person name="Lapidus A.L."/>
            <person name="Cheng J.F."/>
            <person name="Goodwin L.A."/>
            <person name="Pitluck S."/>
            <person name="Peters L."/>
            <person name="Chertkov O."/>
            <person name="Held B."/>
            <person name="Detter J.C."/>
            <person name="Han C.S."/>
            <person name="Tapia R."/>
            <person name="Land M.L."/>
            <person name="Hauser L.J."/>
            <person name="Kyrpides N.C."/>
            <person name="Ivanova N.N."/>
            <person name="Mikhailova N."/>
            <person name="Pagani I."/>
            <person name="Woyke T."/>
            <person name="Arkin A.P."/>
            <person name="Dehal P."/>
            <person name="Chivian D."/>
            <person name="Criddle C.S."/>
            <person name="Wu W."/>
            <person name="Chakraborty R."/>
            <person name="Hazen T.C."/>
            <person name="Fields M.W."/>
        </authorList>
    </citation>
    <scope>NUCLEOTIDE SEQUENCE [LARGE SCALE GENOMIC DNA]</scope>
    <source>
        <strain evidence="2">FW-101-2B</strain>
    </source>
</reference>
<dbReference type="Gene3D" id="3.40.50.720">
    <property type="entry name" value="NAD(P)-binding Rossmann-like Domain"/>
    <property type="match status" value="1"/>
</dbReference>
<keyword evidence="2" id="KW-1185">Reference proteome</keyword>
<geneLocation type="plasmid" evidence="1 2">
    <name>pFW10101</name>
</geneLocation>
<evidence type="ECO:0000313" key="2">
    <source>
        <dbReference type="Proteomes" id="UP000004662"/>
    </source>
</evidence>
<proteinExistence type="predicted"/>
<gene>
    <name evidence="1" type="ORF">DFW101_3686</name>
</gene>
<dbReference type="CDD" id="cd02440">
    <property type="entry name" value="AdoMet_MTases"/>
    <property type="match status" value="1"/>
</dbReference>
<organism evidence="1 2">
    <name type="scientific">Solidesulfovibrio carbinoliphilus subsp. oakridgensis</name>
    <dbReference type="NCBI Taxonomy" id="694327"/>
    <lineage>
        <taxon>Bacteria</taxon>
        <taxon>Pseudomonadati</taxon>
        <taxon>Thermodesulfobacteriota</taxon>
        <taxon>Desulfovibrionia</taxon>
        <taxon>Desulfovibrionales</taxon>
        <taxon>Desulfovibrionaceae</taxon>
        <taxon>Solidesulfovibrio</taxon>
    </lineage>
</organism>
<sequence>MISVHTRDCPGCAGRRGRVVHSQDFQSLQGFENETFTQVLKLCPDCGLAFVDPVPDPAALARYYGEFSNYEHAEYDYTCPPHRLAMARRQADFVCAHLPAARSLLDIGCSSGYALDHFRSRGFTDVTGVEPSATNCRIARELYGIDIRQGLYEPGLFAGRSADVALLSHVLEHLTAPRDVLADLRGALAPGGAFFIEVPDVELFEPGQEGHIGFEHCNYFGLSSLGGLMARVGFRLLAETVFSNTDTVPFYPTRGSLWVPSDGPPPIVAGRERAEAHLLGYLAAERAEREALRQRVEEILGQGGRLGIWGVGTTAASLLAQTRLGARTVAAAFDSNPKRHGQTLHGIPIHPPFADPARYQELVDAILIASRSSQEEIHQALAPLLAHGIRLHRLWDRKGA</sequence>
<keyword evidence="1" id="KW-0808">Transferase</keyword>
<protein>
    <submittedName>
        <fullName evidence="1">Methyltransferase type 11</fullName>
    </submittedName>
</protein>
<dbReference type="GO" id="GO:0008168">
    <property type="term" value="F:methyltransferase activity"/>
    <property type="evidence" value="ECO:0007669"/>
    <property type="project" value="UniProtKB-KW"/>
</dbReference>
<keyword evidence="1" id="KW-0489">Methyltransferase</keyword>
<dbReference type="GO" id="GO:0032259">
    <property type="term" value="P:methylation"/>
    <property type="evidence" value="ECO:0007669"/>
    <property type="project" value="UniProtKB-KW"/>
</dbReference>
<dbReference type="RefSeq" id="WP_009183002.1">
    <property type="nucleotide sequence ID" value="NZ_CM001369.1"/>
</dbReference>
<evidence type="ECO:0000313" key="1">
    <source>
        <dbReference type="EMBL" id="EHJ45970.1"/>
    </source>
</evidence>
<dbReference type="eggNOG" id="COG2227">
    <property type="taxonomic scope" value="Bacteria"/>
</dbReference>
<name>G7QE76_9BACT</name>
<dbReference type="InterPro" id="IPR029063">
    <property type="entry name" value="SAM-dependent_MTases_sf"/>
</dbReference>
<dbReference type="OrthoDB" id="7342932at2"/>
<dbReference type="PANTHER" id="PTHR43861">
    <property type="entry name" value="TRANS-ACONITATE 2-METHYLTRANSFERASE-RELATED"/>
    <property type="match status" value="1"/>
</dbReference>
<dbReference type="Pfam" id="PF13489">
    <property type="entry name" value="Methyltransf_23"/>
    <property type="match status" value="1"/>
</dbReference>
<keyword evidence="1" id="KW-0614">Plasmid</keyword>
<dbReference type="AlphaFoldDB" id="G7QE76"/>
<dbReference type="EMBL" id="CM001369">
    <property type="protein sequence ID" value="EHJ45970.1"/>
    <property type="molecule type" value="Genomic_DNA"/>
</dbReference>
<accession>G7QE76</accession>
<dbReference type="PANTHER" id="PTHR43861:SF6">
    <property type="entry name" value="METHYLTRANSFERASE TYPE 11"/>
    <property type="match status" value="1"/>
</dbReference>
<dbReference type="SUPFAM" id="SSF51735">
    <property type="entry name" value="NAD(P)-binding Rossmann-fold domains"/>
    <property type="match status" value="1"/>
</dbReference>
<dbReference type="SUPFAM" id="SSF53335">
    <property type="entry name" value="S-adenosyl-L-methionine-dependent methyltransferases"/>
    <property type="match status" value="1"/>
</dbReference>
<dbReference type="HOGENOM" id="CLU_053848_0_0_7"/>
<dbReference type="Gene3D" id="3.40.50.150">
    <property type="entry name" value="Vaccinia Virus protein VP39"/>
    <property type="match status" value="1"/>
</dbReference>